<proteinExistence type="predicted"/>
<dbReference type="Proteomes" id="UP000290288">
    <property type="component" value="Unassembled WGS sequence"/>
</dbReference>
<feature type="transmembrane region" description="Helical" evidence="2">
    <location>
        <begin position="52"/>
        <end position="69"/>
    </location>
</feature>
<feature type="compositionally biased region" description="Basic residues" evidence="1">
    <location>
        <begin position="297"/>
        <end position="313"/>
    </location>
</feature>
<keyword evidence="2" id="KW-0472">Membrane</keyword>
<sequence length="574" mass="63554">MDMESQRLLGDEKLPITADPTSKDDPELAALTELETQRLRQRQIRKRKCRRFLHFLSITALFGFVLWMRHGATVGTMSSVKGFFGLGGGHHDHDHDHDHEIPVPRGVTLLKCTNWDGKDDLAPSSEYPSALPLDSLSSVFPSGNPDKANVRGGCHGRKFWPFKKDTKNAGVISPAVFPRTSPINSYAEFTFPLNDTEKGEENKFFFISRGWWSAGRVNVFQKGLSEIRDWDDDDVRKPVLGEVKGDGKVKVHVDISYEDEKYLQYVKVCRIAVNTGKEGEEAKLSTGVGIFTPEGHGHRRRRRGRHGHRRHRRDRPQPFYVTIEFPETSSSKDAKSKPINVTEFIADLPLFSQDFGDLKNVYFEKLVAATVNQPLYSVSTWGSTLIFSTVNAGISGAFKALKAVVLVTKNAPIEADLELVQTEDAVNSTVAQLINANGHITARTTLTSTSEEGTGGNFTVGSATVNAPVDLTFPSAPINSTLYLGASTVVSPVNITLHPTYQGGFALKTLLASTTLNAKRDPEDDPEGKGRWRGLDVFQRGYGRLEGVTWWDEERKKSGFVKIESTLAPIVLAL</sequence>
<keyword evidence="2" id="KW-1133">Transmembrane helix</keyword>
<organism evidence="3 4">
    <name type="scientific">Candolleomyces aberdarensis</name>
    <dbReference type="NCBI Taxonomy" id="2316362"/>
    <lineage>
        <taxon>Eukaryota</taxon>
        <taxon>Fungi</taxon>
        <taxon>Dikarya</taxon>
        <taxon>Basidiomycota</taxon>
        <taxon>Agaricomycotina</taxon>
        <taxon>Agaricomycetes</taxon>
        <taxon>Agaricomycetidae</taxon>
        <taxon>Agaricales</taxon>
        <taxon>Agaricineae</taxon>
        <taxon>Psathyrellaceae</taxon>
        <taxon>Candolleomyces</taxon>
    </lineage>
</organism>
<feature type="region of interest" description="Disordered" evidence="1">
    <location>
        <begin position="288"/>
        <end position="313"/>
    </location>
</feature>
<accession>A0A4Q2DDE4</accession>
<reference evidence="3 4" key="1">
    <citation type="submission" date="2019-01" db="EMBL/GenBank/DDBJ databases">
        <title>Draft genome sequence of Psathyrella aberdarensis IHI B618.</title>
        <authorList>
            <person name="Buettner E."/>
            <person name="Kellner H."/>
        </authorList>
    </citation>
    <scope>NUCLEOTIDE SEQUENCE [LARGE SCALE GENOMIC DNA]</scope>
    <source>
        <strain evidence="3 4">IHI B618</strain>
    </source>
</reference>
<dbReference type="EMBL" id="SDEE01000390">
    <property type="protein sequence ID" value="RXW16901.1"/>
    <property type="molecule type" value="Genomic_DNA"/>
</dbReference>
<evidence type="ECO:0000256" key="2">
    <source>
        <dbReference type="SAM" id="Phobius"/>
    </source>
</evidence>
<feature type="region of interest" description="Disordered" evidence="1">
    <location>
        <begin position="1"/>
        <end position="25"/>
    </location>
</feature>
<dbReference type="OrthoDB" id="5570013at2759"/>
<evidence type="ECO:0000313" key="3">
    <source>
        <dbReference type="EMBL" id="RXW16901.1"/>
    </source>
</evidence>
<evidence type="ECO:0000256" key="1">
    <source>
        <dbReference type="SAM" id="MobiDB-lite"/>
    </source>
</evidence>
<comment type="caution">
    <text evidence="3">The sequence shown here is derived from an EMBL/GenBank/DDBJ whole genome shotgun (WGS) entry which is preliminary data.</text>
</comment>
<evidence type="ECO:0000313" key="4">
    <source>
        <dbReference type="Proteomes" id="UP000290288"/>
    </source>
</evidence>
<keyword evidence="2" id="KW-0812">Transmembrane</keyword>
<dbReference type="AlphaFoldDB" id="A0A4Q2DDE4"/>
<gene>
    <name evidence="3" type="ORF">EST38_g8954</name>
</gene>
<name>A0A4Q2DDE4_9AGAR</name>
<dbReference type="STRING" id="2316362.A0A4Q2DDE4"/>
<protein>
    <submittedName>
        <fullName evidence="3">Uncharacterized protein</fullName>
    </submittedName>
</protein>
<keyword evidence="4" id="KW-1185">Reference proteome</keyword>